<dbReference type="GO" id="GO:0006302">
    <property type="term" value="P:double-strand break repair"/>
    <property type="evidence" value="ECO:0007669"/>
    <property type="project" value="InterPro"/>
</dbReference>
<keyword evidence="10 12" id="KW-0413">Isomerase</keyword>
<dbReference type="Gene3D" id="3.40.50.300">
    <property type="entry name" value="P-loop containing nucleotide triphosphate hydrolases"/>
    <property type="match status" value="2"/>
</dbReference>
<comment type="catalytic activity">
    <reaction evidence="11 12">
        <text>ATP + H2O = ADP + phosphate + H(+)</text>
        <dbReference type="Rhea" id="RHEA:13065"/>
        <dbReference type="ChEBI" id="CHEBI:15377"/>
        <dbReference type="ChEBI" id="CHEBI:15378"/>
        <dbReference type="ChEBI" id="CHEBI:30616"/>
        <dbReference type="ChEBI" id="CHEBI:43474"/>
        <dbReference type="ChEBI" id="CHEBI:456216"/>
        <dbReference type="EC" id="5.6.2.4"/>
    </reaction>
</comment>
<comment type="function">
    <text evidence="12">Initiates the restart of stalled replication forks, which reloads the replicative helicase on sites other than the origin of replication. Recognizes and binds to abandoned replication forks and remodels them to uncover a helicase loading site. Promotes assembly of the primosome at these replication forks.</text>
</comment>
<evidence type="ECO:0000313" key="15">
    <source>
        <dbReference type="EMBL" id="QNM06178.1"/>
    </source>
</evidence>
<dbReference type="InterPro" id="IPR041236">
    <property type="entry name" value="PriA_C"/>
</dbReference>
<keyword evidence="1 12" id="KW-0639">Primosome</keyword>
<evidence type="ECO:0000256" key="1">
    <source>
        <dbReference type="ARBA" id="ARBA00022515"/>
    </source>
</evidence>
<dbReference type="InterPro" id="IPR027417">
    <property type="entry name" value="P-loop_NTPase"/>
</dbReference>
<protein>
    <recommendedName>
        <fullName evidence="12">Replication restart protein PriA</fullName>
    </recommendedName>
    <alternativeName>
        <fullName evidence="12">ATP-dependent DNA helicase PriA</fullName>
        <ecNumber evidence="12">5.6.2.4</ecNumber>
    </alternativeName>
    <alternativeName>
        <fullName evidence="12">DNA 3'-5' helicase PriA</fullName>
    </alternativeName>
</protein>
<dbReference type="Gene3D" id="3.40.1440.60">
    <property type="entry name" value="PriA, 3(prime) DNA-binding domain"/>
    <property type="match status" value="1"/>
</dbReference>
<evidence type="ECO:0000256" key="2">
    <source>
        <dbReference type="ARBA" id="ARBA00022705"/>
    </source>
</evidence>
<dbReference type="CDD" id="cd17929">
    <property type="entry name" value="DEXHc_priA"/>
    <property type="match status" value="1"/>
</dbReference>
<dbReference type="PROSITE" id="PS51192">
    <property type="entry name" value="HELICASE_ATP_BIND_1"/>
    <property type="match status" value="1"/>
</dbReference>
<dbReference type="SMART" id="SM00487">
    <property type="entry name" value="DEXDc"/>
    <property type="match status" value="1"/>
</dbReference>
<dbReference type="CDD" id="cd18804">
    <property type="entry name" value="SF2_C_priA"/>
    <property type="match status" value="1"/>
</dbReference>
<evidence type="ECO:0000259" key="14">
    <source>
        <dbReference type="PROSITE" id="PS51194"/>
    </source>
</evidence>
<feature type="domain" description="Helicase C-terminal" evidence="14">
    <location>
        <begin position="484"/>
        <end position="653"/>
    </location>
</feature>
<dbReference type="FunFam" id="3.40.50.300:FF:000489">
    <property type="entry name" value="Primosome assembly protein PriA"/>
    <property type="match status" value="1"/>
</dbReference>
<dbReference type="SMART" id="SM00490">
    <property type="entry name" value="HELICc"/>
    <property type="match status" value="1"/>
</dbReference>
<dbReference type="Pfam" id="PF00271">
    <property type="entry name" value="Helicase_C"/>
    <property type="match status" value="1"/>
</dbReference>
<keyword evidence="8 12" id="KW-0067">ATP-binding</keyword>
<dbReference type="InterPro" id="IPR005259">
    <property type="entry name" value="PriA"/>
</dbReference>
<evidence type="ECO:0000313" key="16">
    <source>
        <dbReference type="Proteomes" id="UP000515823"/>
    </source>
</evidence>
<feature type="binding site" evidence="12">
    <location>
        <position position="476"/>
    </location>
    <ligand>
        <name>Zn(2+)</name>
        <dbReference type="ChEBI" id="CHEBI:29105"/>
        <label>2</label>
    </ligand>
</feature>
<dbReference type="InterPro" id="IPR001650">
    <property type="entry name" value="Helicase_C-like"/>
</dbReference>
<comment type="similarity">
    <text evidence="12">Belongs to the helicase family. PriA subfamily.</text>
</comment>
<dbReference type="GO" id="GO:0008270">
    <property type="term" value="F:zinc ion binding"/>
    <property type="evidence" value="ECO:0007669"/>
    <property type="project" value="UniProtKB-UniRule"/>
</dbReference>
<keyword evidence="9 12" id="KW-0238">DNA-binding</keyword>
<feature type="binding site" evidence="12">
    <location>
        <position position="453"/>
    </location>
    <ligand>
        <name>Zn(2+)</name>
        <dbReference type="ChEBI" id="CHEBI:29105"/>
        <label>1</label>
    </ligand>
</feature>
<dbReference type="InterPro" id="IPR011545">
    <property type="entry name" value="DEAD/DEAH_box_helicase_dom"/>
</dbReference>
<dbReference type="GO" id="GO:0043138">
    <property type="term" value="F:3'-5' DNA helicase activity"/>
    <property type="evidence" value="ECO:0007669"/>
    <property type="project" value="UniProtKB-EC"/>
</dbReference>
<dbReference type="Pfam" id="PF18074">
    <property type="entry name" value="PriA_C"/>
    <property type="match status" value="1"/>
</dbReference>
<dbReference type="GO" id="GO:0005524">
    <property type="term" value="F:ATP binding"/>
    <property type="evidence" value="ECO:0007669"/>
    <property type="project" value="UniProtKB-UniRule"/>
</dbReference>
<evidence type="ECO:0000256" key="12">
    <source>
        <dbReference type="HAMAP-Rule" id="MF_00983"/>
    </source>
</evidence>
<evidence type="ECO:0000256" key="9">
    <source>
        <dbReference type="ARBA" id="ARBA00023125"/>
    </source>
</evidence>
<accession>A0A7G9G5U6</accession>
<dbReference type="Pfam" id="PF17764">
    <property type="entry name" value="PriA_3primeBD"/>
    <property type="match status" value="1"/>
</dbReference>
<evidence type="ECO:0000256" key="6">
    <source>
        <dbReference type="ARBA" id="ARBA00022806"/>
    </source>
</evidence>
<dbReference type="GO" id="GO:0003677">
    <property type="term" value="F:DNA binding"/>
    <property type="evidence" value="ECO:0007669"/>
    <property type="project" value="UniProtKB-UniRule"/>
</dbReference>
<evidence type="ECO:0000256" key="11">
    <source>
        <dbReference type="ARBA" id="ARBA00048988"/>
    </source>
</evidence>
<keyword evidence="6 12" id="KW-0347">Helicase</keyword>
<keyword evidence="3 12" id="KW-0479">Metal-binding</keyword>
<dbReference type="InterPro" id="IPR040498">
    <property type="entry name" value="PriA_CRR"/>
</dbReference>
<comment type="cofactor">
    <cofactor evidence="12">
        <name>Zn(2+)</name>
        <dbReference type="ChEBI" id="CHEBI:29105"/>
    </cofactor>
    <text evidence="12">Binds 2 zinc ions per subunit.</text>
</comment>
<dbReference type="SUPFAM" id="SSF52540">
    <property type="entry name" value="P-loop containing nucleoside triphosphate hydrolases"/>
    <property type="match status" value="1"/>
</dbReference>
<feature type="domain" description="Helicase ATP-binding" evidence="13">
    <location>
        <begin position="221"/>
        <end position="387"/>
    </location>
</feature>
<dbReference type="HAMAP" id="MF_00983">
    <property type="entry name" value="PriA"/>
    <property type="match status" value="1"/>
</dbReference>
<evidence type="ECO:0000256" key="3">
    <source>
        <dbReference type="ARBA" id="ARBA00022723"/>
    </source>
</evidence>
<dbReference type="EMBL" id="CP060634">
    <property type="protein sequence ID" value="QNM06178.1"/>
    <property type="molecule type" value="Genomic_DNA"/>
</dbReference>
<keyword evidence="16" id="KW-1185">Reference proteome</keyword>
<keyword evidence="2 12" id="KW-0235">DNA replication</keyword>
<dbReference type="KEGG" id="qdo:H9Q78_03205"/>
<evidence type="ECO:0000256" key="7">
    <source>
        <dbReference type="ARBA" id="ARBA00022833"/>
    </source>
</evidence>
<feature type="binding site" evidence="12">
    <location>
        <position position="492"/>
    </location>
    <ligand>
        <name>Zn(2+)</name>
        <dbReference type="ChEBI" id="CHEBI:29105"/>
        <label>1</label>
    </ligand>
</feature>
<dbReference type="GO" id="GO:1990077">
    <property type="term" value="C:primosome complex"/>
    <property type="evidence" value="ECO:0007669"/>
    <property type="project" value="UniProtKB-UniRule"/>
</dbReference>
<proteinExistence type="inferred from homology"/>
<dbReference type="GO" id="GO:0016787">
    <property type="term" value="F:hydrolase activity"/>
    <property type="evidence" value="ECO:0007669"/>
    <property type="project" value="UniProtKB-KW"/>
</dbReference>
<dbReference type="EC" id="5.6.2.4" evidence="12"/>
<dbReference type="InterPro" id="IPR014001">
    <property type="entry name" value="Helicase_ATP-bd"/>
</dbReference>
<dbReference type="Pfam" id="PF00270">
    <property type="entry name" value="DEAD"/>
    <property type="match status" value="1"/>
</dbReference>
<dbReference type="PANTHER" id="PTHR30580">
    <property type="entry name" value="PRIMOSOMAL PROTEIN N"/>
    <property type="match status" value="1"/>
</dbReference>
<keyword evidence="4 12" id="KW-0547">Nucleotide-binding</keyword>
<feature type="binding site" evidence="12">
    <location>
        <position position="459"/>
    </location>
    <ligand>
        <name>Zn(2+)</name>
        <dbReference type="ChEBI" id="CHEBI:29105"/>
        <label>2</label>
    </ligand>
</feature>
<dbReference type="InterPro" id="IPR041222">
    <property type="entry name" value="PriA_3primeBD"/>
</dbReference>
<keyword evidence="7 12" id="KW-0862">Zinc</keyword>
<evidence type="ECO:0000256" key="4">
    <source>
        <dbReference type="ARBA" id="ARBA00022741"/>
    </source>
</evidence>
<dbReference type="GO" id="GO:0006269">
    <property type="term" value="P:DNA replication, synthesis of primer"/>
    <property type="evidence" value="ECO:0007669"/>
    <property type="project" value="UniProtKB-KW"/>
</dbReference>
<feature type="binding site" evidence="12">
    <location>
        <position position="462"/>
    </location>
    <ligand>
        <name>Zn(2+)</name>
        <dbReference type="ChEBI" id="CHEBI:29105"/>
        <label>2</label>
    </ligand>
</feature>
<dbReference type="Pfam" id="PF18319">
    <property type="entry name" value="Zn_ribbon_PriA"/>
    <property type="match status" value="1"/>
</dbReference>
<dbReference type="PROSITE" id="PS51194">
    <property type="entry name" value="HELICASE_CTER"/>
    <property type="match status" value="1"/>
</dbReference>
<dbReference type="InterPro" id="IPR042115">
    <property type="entry name" value="PriA_3primeBD_sf"/>
</dbReference>
<keyword evidence="5 12" id="KW-0378">Hydrolase</keyword>
<comment type="catalytic activity">
    <reaction evidence="12">
        <text>Couples ATP hydrolysis with the unwinding of duplex DNA by translocating in the 3'-5' direction.</text>
        <dbReference type="EC" id="5.6.2.4"/>
    </reaction>
</comment>
<organism evidence="15 16">
    <name type="scientific">Qiania dongpingensis</name>
    <dbReference type="NCBI Taxonomy" id="2763669"/>
    <lineage>
        <taxon>Bacteria</taxon>
        <taxon>Bacillati</taxon>
        <taxon>Bacillota</taxon>
        <taxon>Clostridia</taxon>
        <taxon>Lachnospirales</taxon>
        <taxon>Lachnospiraceae</taxon>
        <taxon>Qiania</taxon>
    </lineage>
</organism>
<feature type="binding site" evidence="12">
    <location>
        <position position="450"/>
    </location>
    <ligand>
        <name>Zn(2+)</name>
        <dbReference type="ChEBI" id="CHEBI:29105"/>
        <label>1</label>
    </ligand>
</feature>
<name>A0A7G9G5U6_9FIRM</name>
<evidence type="ECO:0000256" key="5">
    <source>
        <dbReference type="ARBA" id="ARBA00022801"/>
    </source>
</evidence>
<dbReference type="PANTHER" id="PTHR30580:SF0">
    <property type="entry name" value="PRIMOSOMAL PROTEIN N"/>
    <property type="match status" value="1"/>
</dbReference>
<feature type="binding site" evidence="12">
    <location>
        <position position="479"/>
    </location>
    <ligand>
        <name>Zn(2+)</name>
        <dbReference type="ChEBI" id="CHEBI:29105"/>
        <label>2</label>
    </ligand>
</feature>
<evidence type="ECO:0000256" key="8">
    <source>
        <dbReference type="ARBA" id="ARBA00022840"/>
    </source>
</evidence>
<dbReference type="Proteomes" id="UP000515823">
    <property type="component" value="Chromosome"/>
</dbReference>
<feature type="binding site" evidence="12">
    <location>
        <position position="489"/>
    </location>
    <ligand>
        <name>Zn(2+)</name>
        <dbReference type="ChEBI" id="CHEBI:29105"/>
        <label>1</label>
    </ligand>
</feature>
<dbReference type="GO" id="GO:0006310">
    <property type="term" value="P:DNA recombination"/>
    <property type="evidence" value="ECO:0007669"/>
    <property type="project" value="InterPro"/>
</dbReference>
<comment type="subunit">
    <text evidence="12">Component of the replication restart primosome.</text>
</comment>
<reference evidence="15 16" key="1">
    <citation type="submission" date="2020-08" db="EMBL/GenBank/DDBJ databases">
        <authorList>
            <person name="Liu C."/>
            <person name="Sun Q."/>
        </authorList>
    </citation>
    <scope>NUCLEOTIDE SEQUENCE [LARGE SCALE GENOMIC DNA]</scope>
    <source>
        <strain evidence="15 16">NSJ-38</strain>
    </source>
</reference>
<dbReference type="GO" id="GO:0006270">
    <property type="term" value="P:DNA replication initiation"/>
    <property type="evidence" value="ECO:0007669"/>
    <property type="project" value="TreeGrafter"/>
</dbReference>
<evidence type="ECO:0000256" key="10">
    <source>
        <dbReference type="ARBA" id="ARBA00023235"/>
    </source>
</evidence>
<sequence length="749" mass="84945">MSKQYVNVIVDIVHTAVDRVFQYEVPEELFGKLSLGMKVRIPFGRGNTVRDGYIIGFTEKPDYDPEKIKQVQAVEEEAMPIEGQLIQLAAWMKEHYGSTMIQALKTVLPLKKKMKPVQKKYLVRTVSQEACCELLAVYRRKKQKARVRFLEALTEDEVLPYEAVTQRLRVSPASFRLFLEEGICRLDTEERYRNPVRGLLKKEQTFLLNEEQRAAISGMTASWDGKKETCLLHGITGSGKTEVYMELIRHVIKNGRQAIVLIPEIALTYQTVMRFYRQFGERVSIVNSRLSAGEKSDQFERARTGKIDIMIGPRSALFTPFPNLGLIIIDEEHETAYKSETVPKYHAIETAIKRCRMADAMVVLGSATPSASSYYKAQNGEYLLFQMRSRAKEESMLPSVEIVDLREELKAGNRTIFSRRLKELLKETLDRKEQALLFLNRRGYAGFISCRSCGEAVKCPHCDVSLTQHRDGKLKCHYCGYETEIPKSCPSCGSHYIAGFGTGTQKVEAMVRSMLPEARVLRMDADTTKGKGGHDAVLAAFADGKADILVGTQMIVKGHDFPNVTLVGILAADLSLYSEGYEAGERTFQLLTQAAGRAGRDKLPGQVVIQSYAPSHYSVEAAASQDYESFYWHEILYRRLLHYPPVYHMMSLLFTSKEENAAERMAGKVKEMAGEFEGHFKAETEEAEEQRHGAVEIIGPAKAAVSRINDSYRYVLYAKCEEEQSLLALKEKIEQMEWDRNVLYQFDME</sequence>
<dbReference type="NCBIfam" id="TIGR00595">
    <property type="entry name" value="priA"/>
    <property type="match status" value="1"/>
</dbReference>
<gene>
    <name evidence="12 15" type="primary">priA</name>
    <name evidence="15" type="ORF">H9Q78_03205</name>
</gene>
<dbReference type="RefSeq" id="WP_249303567.1">
    <property type="nucleotide sequence ID" value="NZ_CP060634.1"/>
</dbReference>
<dbReference type="AlphaFoldDB" id="A0A7G9G5U6"/>
<evidence type="ECO:0000259" key="13">
    <source>
        <dbReference type="PROSITE" id="PS51192"/>
    </source>
</evidence>